<dbReference type="AlphaFoldDB" id="A0A1X7BM45"/>
<dbReference type="GO" id="GO:0046872">
    <property type="term" value="F:metal ion binding"/>
    <property type="evidence" value="ECO:0007669"/>
    <property type="project" value="InterPro"/>
</dbReference>
<dbReference type="InterPro" id="IPR036291">
    <property type="entry name" value="NAD(P)-bd_dom_sf"/>
</dbReference>
<keyword evidence="1" id="KW-0816">Tricarboxylic acid cycle</keyword>
<dbReference type="PROSITE" id="PS50975">
    <property type="entry name" value="ATP_GRASP"/>
    <property type="match status" value="1"/>
</dbReference>
<keyword evidence="2" id="KW-0547">Nucleotide-binding</keyword>
<dbReference type="InterPro" id="IPR016102">
    <property type="entry name" value="Succinyl-CoA_synth-like"/>
</dbReference>
<dbReference type="PANTHER" id="PTHR42793:SF4">
    <property type="entry name" value="BLL6376 PROTEIN"/>
    <property type="match status" value="1"/>
</dbReference>
<reference evidence="4 5" key="1">
    <citation type="submission" date="2017-03" db="EMBL/GenBank/DDBJ databases">
        <authorList>
            <person name="Afonso C.L."/>
            <person name="Miller P.J."/>
            <person name="Scott M.A."/>
            <person name="Spackman E."/>
            <person name="Goraichik I."/>
            <person name="Dimitrov K.M."/>
            <person name="Suarez D.L."/>
            <person name="Swayne D.E."/>
        </authorList>
    </citation>
    <scope>NUCLEOTIDE SEQUENCE [LARGE SCALE GENOMIC DNA]</scope>
    <source>
        <strain evidence="4 5">CECT 7745</strain>
    </source>
</reference>
<feature type="domain" description="ATP-grasp" evidence="3">
    <location>
        <begin position="497"/>
        <end position="574"/>
    </location>
</feature>
<keyword evidence="5" id="KW-1185">Reference proteome</keyword>
<dbReference type="SUPFAM" id="SSF52210">
    <property type="entry name" value="Succinyl-CoA synthetase domains"/>
    <property type="match status" value="2"/>
</dbReference>
<dbReference type="Gene3D" id="3.30.1490.20">
    <property type="entry name" value="ATP-grasp fold, A domain"/>
    <property type="match status" value="1"/>
</dbReference>
<dbReference type="InterPro" id="IPR003781">
    <property type="entry name" value="CoA-bd"/>
</dbReference>
<evidence type="ECO:0000313" key="5">
    <source>
        <dbReference type="Proteomes" id="UP000193224"/>
    </source>
</evidence>
<accession>A0A1X7BM45</accession>
<dbReference type="Pfam" id="PF13549">
    <property type="entry name" value="ATP-grasp_5"/>
    <property type="match status" value="1"/>
</dbReference>
<evidence type="ECO:0000259" key="3">
    <source>
        <dbReference type="PROSITE" id="PS50975"/>
    </source>
</evidence>
<dbReference type="InterPro" id="IPR013815">
    <property type="entry name" value="ATP_grasp_subdomain_1"/>
</dbReference>
<dbReference type="SMART" id="SM00881">
    <property type="entry name" value="CoA_binding"/>
    <property type="match status" value="1"/>
</dbReference>
<dbReference type="EMBL" id="FWXB01000001">
    <property type="protein sequence ID" value="SMC10359.1"/>
    <property type="molecule type" value="Genomic_DNA"/>
</dbReference>
<dbReference type="InterPro" id="IPR032875">
    <property type="entry name" value="Succ_CoA_lig_flav_dom"/>
</dbReference>
<dbReference type="Gene3D" id="3.40.50.720">
    <property type="entry name" value="NAD(P)-binding Rossmann-like Domain"/>
    <property type="match status" value="1"/>
</dbReference>
<organism evidence="4 5">
    <name type="scientific">Roseovarius aestuarii</name>
    <dbReference type="NCBI Taxonomy" id="475083"/>
    <lineage>
        <taxon>Bacteria</taxon>
        <taxon>Pseudomonadati</taxon>
        <taxon>Pseudomonadota</taxon>
        <taxon>Alphaproteobacteria</taxon>
        <taxon>Rhodobacterales</taxon>
        <taxon>Roseobacteraceae</taxon>
        <taxon>Roseovarius</taxon>
    </lineage>
</organism>
<dbReference type="Pfam" id="PF13380">
    <property type="entry name" value="CoA_binding_2"/>
    <property type="match status" value="1"/>
</dbReference>
<evidence type="ECO:0000313" key="4">
    <source>
        <dbReference type="EMBL" id="SMC10359.1"/>
    </source>
</evidence>
<dbReference type="Pfam" id="PF13607">
    <property type="entry name" value="Succ_CoA_lig"/>
    <property type="match status" value="1"/>
</dbReference>
<dbReference type="Gene3D" id="3.40.50.261">
    <property type="entry name" value="Succinyl-CoA synthetase domains"/>
    <property type="match status" value="2"/>
</dbReference>
<gene>
    <name evidence="4" type="ORF">ROA7745_00165</name>
</gene>
<sequence length="695" mass="71715">MNQMNEHDVTTQAGTATPRLSRLLSPRSIAVIGGGAWCNSVVTQCQKMGFDGPVWPVHPKRSEVGGVATYPALADLPGVPDATFIGVNRHLTIETVRTLREMGAGGAVCFASGFREAQAETGDGNSLQATLLEAAGEMPIIGPNCYGFINYLDGALLWPDQHGGVRSAQGVAILTQSSNMAINLTMQARGLPLAYVVTAGNQAQIGLSQIGRALLADDRVTALGMHIEGVGDLRAFEAFADDARRLGKPLVALKAGKSAQARAAAISHTASLSGSDAGARALFARLGIAQVDSLTALLETLKLLHFAGPLPSSRIVSMSCSGGEASLMADSALGRKVSFPPLSEAQHQGLRSTLGPMVALANPLDYHTFIWNDTEAMADTFAAALSGDISLGCLITDYPREDRCDTSFWDCTITAGARASASAGKPLAIVSTLPEALSEAMATRIAKAGLIPMHGLDDTLTAIEAAAFLGQGSPPVAPVLIAGEPRTTNVLSEAQAKKALAGFGIPVPASARAASPEDIAQALGGLALPVVLKAEGLAHKTEAGGVALDLESINAVIDAARAMKARSFLVEEMIAEGVVELLVGVVRDPAHGFVLTLAAGGTLTEILRDNTSLLLPVTEADILAALDTLRIAPLLAGYRGKPAADRPAIVAVVLAVQAYVTANASVLDEVEINPLICTPTSAVAADALIRIGDNT</sequence>
<dbReference type="SUPFAM" id="SSF51735">
    <property type="entry name" value="NAD(P)-binding Rossmann-fold domains"/>
    <property type="match status" value="1"/>
</dbReference>
<dbReference type="SUPFAM" id="SSF56059">
    <property type="entry name" value="Glutathione synthetase ATP-binding domain-like"/>
    <property type="match status" value="1"/>
</dbReference>
<dbReference type="PANTHER" id="PTHR42793">
    <property type="entry name" value="COA BINDING DOMAIN CONTAINING PROTEIN"/>
    <property type="match status" value="1"/>
</dbReference>
<proteinExistence type="predicted"/>
<dbReference type="Gene3D" id="3.30.470.20">
    <property type="entry name" value="ATP-grasp fold, B domain"/>
    <property type="match status" value="1"/>
</dbReference>
<name>A0A1X7BM45_9RHOB</name>
<protein>
    <submittedName>
        <fullName evidence="4">Succinyl-CoA synthetase subunit beta</fullName>
    </submittedName>
</protein>
<dbReference type="InterPro" id="IPR011761">
    <property type="entry name" value="ATP-grasp"/>
</dbReference>
<dbReference type="GO" id="GO:0005524">
    <property type="term" value="F:ATP binding"/>
    <property type="evidence" value="ECO:0007669"/>
    <property type="project" value="UniProtKB-UniRule"/>
</dbReference>
<dbReference type="RefSeq" id="WP_223412833.1">
    <property type="nucleotide sequence ID" value="NZ_FWXB01000001.1"/>
</dbReference>
<dbReference type="GO" id="GO:0006099">
    <property type="term" value="P:tricarboxylic acid cycle"/>
    <property type="evidence" value="ECO:0007669"/>
    <property type="project" value="UniProtKB-KW"/>
</dbReference>
<keyword evidence="2" id="KW-0067">ATP-binding</keyword>
<dbReference type="Proteomes" id="UP000193224">
    <property type="component" value="Unassembled WGS sequence"/>
</dbReference>
<evidence type="ECO:0000256" key="2">
    <source>
        <dbReference type="PROSITE-ProRule" id="PRU00409"/>
    </source>
</evidence>
<evidence type="ECO:0000256" key="1">
    <source>
        <dbReference type="ARBA" id="ARBA00022532"/>
    </source>
</evidence>